<sequence>MNRRMFAVLLVGLLAAAAPAMAAAPELRYTAGVAKRVITPTQPQWMAGYAGRNKPAQGKQHDLYVKALALDDGQGGRLVMVTVDLCGVSRAFTDAVYEAVAKKTSLNRESLCINVSHTHCGPVVQDALTSMYDMPQRERDKIPEYSQRVQALMVEAILEAIARRNPVTLAWGESSASFATNRRQPTPKGVINGTHPTGPVDRSVPVLLVRSQKTEKIEAILFGYACHNTTLSFYDWCGDYAGFAMHDLEKRYPGAQAMFWIGCGADANPLPRGTVELCKKYGAELAASVASVVDGPSTPITGKFSAKYAKVDAPLVPNRDATKWREEAKSANVALRQRAERFVQMLDAGQPLPESYPHYPVQVWKLGNSVTWVMLGGEVVVDYALKIREQHGPKKPGDPRIWVAGYCNDVMAYIPSARVLAEGGYEADSSMIYYGMPGKWAPAIEAKILAQVAALVAATRE</sequence>
<evidence type="ECO:0000313" key="3">
    <source>
        <dbReference type="EMBL" id="VIP03830.1"/>
    </source>
</evidence>
<reference evidence="3" key="1">
    <citation type="submission" date="2019-04" db="EMBL/GenBank/DDBJ databases">
        <authorList>
            <consortium name="Science for Life Laboratories"/>
        </authorList>
    </citation>
    <scope>NUCLEOTIDE SEQUENCE</scope>
    <source>
        <strain evidence="3">MBLW1</strain>
    </source>
</reference>
<dbReference type="InterPro" id="IPR031329">
    <property type="entry name" value="NEUT/ALK_ceramidase_N"/>
</dbReference>
<keyword evidence="1" id="KW-0732">Signal</keyword>
<evidence type="ECO:0000256" key="1">
    <source>
        <dbReference type="SAM" id="SignalP"/>
    </source>
</evidence>
<dbReference type="KEGG" id="tim:GMBLW1_01300"/>
<dbReference type="EMBL" id="LR586016">
    <property type="protein sequence ID" value="VIP03830.1"/>
    <property type="molecule type" value="Genomic_DNA"/>
</dbReference>
<dbReference type="Proteomes" id="UP000464378">
    <property type="component" value="Chromosome"/>
</dbReference>
<dbReference type="AlphaFoldDB" id="A0A6C2YQB9"/>
<organism evidence="3">
    <name type="scientific">Tuwongella immobilis</name>
    <dbReference type="NCBI Taxonomy" id="692036"/>
    <lineage>
        <taxon>Bacteria</taxon>
        <taxon>Pseudomonadati</taxon>
        <taxon>Planctomycetota</taxon>
        <taxon>Planctomycetia</taxon>
        <taxon>Gemmatales</taxon>
        <taxon>Gemmataceae</taxon>
        <taxon>Tuwongella</taxon>
    </lineage>
</organism>
<feature type="chain" id="PRO_5033534926" description="Neutral/alkaline non-lysosomal ceramidase N-terminal domain-containing protein" evidence="1">
    <location>
        <begin position="23"/>
        <end position="461"/>
    </location>
</feature>
<name>A0A6C2YQB9_9BACT</name>
<accession>A0A6C2YQB9</accession>
<evidence type="ECO:0000259" key="2">
    <source>
        <dbReference type="Pfam" id="PF04734"/>
    </source>
</evidence>
<feature type="domain" description="Neutral/alkaline non-lysosomal ceramidase N-terminal" evidence="2">
    <location>
        <begin position="29"/>
        <end position="256"/>
    </location>
</feature>
<dbReference type="RefSeq" id="WP_162658985.1">
    <property type="nucleotide sequence ID" value="NZ_LR593887.1"/>
</dbReference>
<dbReference type="InParanoid" id="A0A6C2YQB9"/>
<evidence type="ECO:0000313" key="4">
    <source>
        <dbReference type="Proteomes" id="UP000464378"/>
    </source>
</evidence>
<protein>
    <recommendedName>
        <fullName evidence="2">Neutral/alkaline non-lysosomal ceramidase N-terminal domain-containing protein</fullName>
    </recommendedName>
</protein>
<proteinExistence type="predicted"/>
<dbReference type="Pfam" id="PF04734">
    <property type="entry name" value="Ceramidase_alk"/>
    <property type="match status" value="1"/>
</dbReference>
<gene>
    <name evidence="3" type="ORF">GMBLW1_01300</name>
</gene>
<feature type="signal peptide" evidence="1">
    <location>
        <begin position="1"/>
        <end position="22"/>
    </location>
</feature>
<dbReference type="EMBL" id="LR593887">
    <property type="protein sequence ID" value="VTS05027.1"/>
    <property type="molecule type" value="Genomic_DNA"/>
</dbReference>
<keyword evidence="4" id="KW-1185">Reference proteome</keyword>